<reference evidence="2 3" key="1">
    <citation type="submission" date="2023-10" db="EMBL/GenBank/DDBJ databases">
        <title>Sphingomonas sp. HF-S4 16S ribosomal RNA gene Genome sequencing and assembly.</title>
        <authorList>
            <person name="Lee H."/>
        </authorList>
    </citation>
    <scope>NUCLEOTIDE SEQUENCE [LARGE SCALE GENOMIC DNA]</scope>
    <source>
        <strain evidence="2 3">HF-S4</strain>
    </source>
</reference>
<feature type="compositionally biased region" description="Low complexity" evidence="1">
    <location>
        <begin position="31"/>
        <end position="42"/>
    </location>
</feature>
<evidence type="ECO:0000313" key="3">
    <source>
        <dbReference type="Proteomes" id="UP001273531"/>
    </source>
</evidence>
<protein>
    <submittedName>
        <fullName evidence="2">Uncharacterized protein</fullName>
    </submittedName>
</protein>
<dbReference type="SUPFAM" id="SSF51621">
    <property type="entry name" value="Phosphoenolpyruvate/pyruvate domain"/>
    <property type="match status" value="1"/>
</dbReference>
<accession>A0ABU3Y9B5</accession>
<dbReference type="RefSeq" id="WP_317227093.1">
    <property type="nucleotide sequence ID" value="NZ_JAWJEJ010000001.1"/>
</dbReference>
<evidence type="ECO:0000256" key="1">
    <source>
        <dbReference type="SAM" id="MobiDB-lite"/>
    </source>
</evidence>
<proteinExistence type="predicted"/>
<feature type="region of interest" description="Disordered" evidence="1">
    <location>
        <begin position="31"/>
        <end position="51"/>
    </location>
</feature>
<evidence type="ECO:0000313" key="2">
    <source>
        <dbReference type="EMBL" id="MDV3457976.1"/>
    </source>
</evidence>
<dbReference type="EMBL" id="JAWJEJ010000001">
    <property type="protein sequence ID" value="MDV3457976.1"/>
    <property type="molecule type" value="Genomic_DNA"/>
</dbReference>
<comment type="caution">
    <text evidence="2">The sequence shown here is derived from an EMBL/GenBank/DDBJ whole genome shotgun (WGS) entry which is preliminary data.</text>
</comment>
<keyword evidence="3" id="KW-1185">Reference proteome</keyword>
<organism evidence="2 3">
    <name type="scientific">Sphingomonas agrestis</name>
    <dbReference type="NCBI Taxonomy" id="3080540"/>
    <lineage>
        <taxon>Bacteria</taxon>
        <taxon>Pseudomonadati</taxon>
        <taxon>Pseudomonadota</taxon>
        <taxon>Alphaproteobacteria</taxon>
        <taxon>Sphingomonadales</taxon>
        <taxon>Sphingomonadaceae</taxon>
        <taxon>Sphingomonas</taxon>
    </lineage>
</organism>
<sequence>MSKFEAFAALHVPGTPLILFNVWDAGSAKVAAQAAPARSPPAVHRSPPRTA</sequence>
<gene>
    <name evidence="2" type="ORF">RZN05_13355</name>
</gene>
<dbReference type="Proteomes" id="UP001273531">
    <property type="component" value="Unassembled WGS sequence"/>
</dbReference>
<dbReference type="InterPro" id="IPR015813">
    <property type="entry name" value="Pyrv/PenolPyrv_kinase-like_dom"/>
</dbReference>
<name>A0ABU3Y9B5_9SPHN</name>